<gene>
    <name evidence="1" type="ORF">FSC10_09670</name>
</gene>
<dbReference type="AlphaFoldDB" id="A0AAE6WZF5"/>
<sequence>MKGKVTPVRGSVVYCDLTAGRKLAEHSGIYIGDNRIVHLNRHGYIEIVSPQQFISGITTGNEIYVSCEGEWPVGCDEVADFAESMVGIIRNYHVLVDNCHQFSAGCLMKDPENYNNFLWFLKDEAKKRLGADNWRLWDKNYW</sequence>
<evidence type="ECO:0000313" key="1">
    <source>
        <dbReference type="EMBL" id="QIC68654.1"/>
    </source>
</evidence>
<dbReference type="Gene3D" id="3.90.1720.10">
    <property type="entry name" value="endopeptidase domain like (from Nostoc punctiforme)"/>
    <property type="match status" value="1"/>
</dbReference>
<reference evidence="1 2" key="1">
    <citation type="submission" date="2019-09" db="EMBL/GenBank/DDBJ databases">
        <title>Non-baumannii Acinetobacter spp. carrying blaNDM-1 isolated in China.</title>
        <authorList>
            <person name="Cui C."/>
            <person name="Chen C."/>
            <person name="Sun J."/>
            <person name="Liu Y."/>
        </authorList>
    </citation>
    <scope>NUCLEOTIDE SEQUENCE [LARGE SCALE GENOMIC DNA]</scope>
    <source>
        <strain evidence="1 2">HZE23-1</strain>
    </source>
</reference>
<accession>A0AAE6WZF5</accession>
<proteinExistence type="predicted"/>
<organism evidence="1 2">
    <name type="scientific">Acinetobacter schindleri</name>
    <dbReference type="NCBI Taxonomy" id="108981"/>
    <lineage>
        <taxon>Bacteria</taxon>
        <taxon>Pseudomonadati</taxon>
        <taxon>Pseudomonadota</taxon>
        <taxon>Gammaproteobacteria</taxon>
        <taxon>Moraxellales</taxon>
        <taxon>Moraxellaceae</taxon>
        <taxon>Acinetobacter</taxon>
    </lineage>
</organism>
<evidence type="ECO:0008006" key="3">
    <source>
        <dbReference type="Google" id="ProtNLM"/>
    </source>
</evidence>
<dbReference type="Proteomes" id="UP000503505">
    <property type="component" value="Chromosome"/>
</dbReference>
<dbReference type="EMBL" id="CP044463">
    <property type="protein sequence ID" value="QIC68654.1"/>
    <property type="molecule type" value="Genomic_DNA"/>
</dbReference>
<evidence type="ECO:0000313" key="2">
    <source>
        <dbReference type="Proteomes" id="UP000503505"/>
    </source>
</evidence>
<protein>
    <recommendedName>
        <fullName evidence="3">LRAT domain-containing protein</fullName>
    </recommendedName>
</protein>
<name>A0AAE6WZF5_9GAMM</name>